<gene>
    <name evidence="6" type="primary">LOC113402790</name>
</gene>
<name>A0ABM4APP8_VANTA</name>
<sequence length="221" mass="24610">MVALVSGYYVKALVCGGSIISTRYVLSAAHCIEPFVIWGELLPQFRGVIGSHHWNSSQYIKFSDHDIHPHWDWGTLKNDIGVLKTTEKIVYSERVGPIALNFRWVNGGVKSRVLGWGRIEVWGDIPYQLQMLHVNTISGKQCIEAWNQVAGSKPPYQPEVEICTLHSVGHGMCHGDSGSALVTLHDVKQVGIVSWGLPCAQGIPDVYTRISAYIHYLAKYL</sequence>
<evidence type="ECO:0000313" key="6">
    <source>
        <dbReference type="RefSeq" id="XP_064073261.1"/>
    </source>
</evidence>
<dbReference type="Gene3D" id="2.40.10.10">
    <property type="entry name" value="Trypsin-like serine proteases"/>
    <property type="match status" value="2"/>
</dbReference>
<dbReference type="InterPro" id="IPR018114">
    <property type="entry name" value="TRYPSIN_HIS"/>
</dbReference>
<dbReference type="InterPro" id="IPR001314">
    <property type="entry name" value="Peptidase_S1A"/>
</dbReference>
<evidence type="ECO:0000259" key="4">
    <source>
        <dbReference type="PROSITE" id="PS50240"/>
    </source>
</evidence>
<evidence type="ECO:0000256" key="2">
    <source>
        <dbReference type="ARBA" id="ARBA00024195"/>
    </source>
</evidence>
<dbReference type="PROSITE" id="PS00134">
    <property type="entry name" value="TRYPSIN_HIS"/>
    <property type="match status" value="1"/>
</dbReference>
<dbReference type="InterPro" id="IPR033116">
    <property type="entry name" value="TRYPSIN_SER"/>
</dbReference>
<dbReference type="InterPro" id="IPR009003">
    <property type="entry name" value="Peptidase_S1_PA"/>
</dbReference>
<dbReference type="CDD" id="cd00190">
    <property type="entry name" value="Tryp_SPc"/>
    <property type="match status" value="1"/>
</dbReference>
<feature type="domain" description="Peptidase S1" evidence="4">
    <location>
        <begin position="1"/>
        <end position="221"/>
    </location>
</feature>
<dbReference type="PROSITE" id="PS50240">
    <property type="entry name" value="TRYPSIN_DOM"/>
    <property type="match status" value="1"/>
</dbReference>
<accession>A0ABM4APP8</accession>
<dbReference type="RefSeq" id="XP_064073261.1">
    <property type="nucleotide sequence ID" value="XM_064217191.1"/>
</dbReference>
<dbReference type="Proteomes" id="UP001652626">
    <property type="component" value="Chromosome 15"/>
</dbReference>
<organism evidence="5 6">
    <name type="scientific">Vanessa tameamea</name>
    <name type="common">Kamehameha butterfly</name>
    <dbReference type="NCBI Taxonomy" id="334116"/>
    <lineage>
        <taxon>Eukaryota</taxon>
        <taxon>Metazoa</taxon>
        <taxon>Ecdysozoa</taxon>
        <taxon>Arthropoda</taxon>
        <taxon>Hexapoda</taxon>
        <taxon>Insecta</taxon>
        <taxon>Pterygota</taxon>
        <taxon>Neoptera</taxon>
        <taxon>Endopterygota</taxon>
        <taxon>Lepidoptera</taxon>
        <taxon>Glossata</taxon>
        <taxon>Ditrysia</taxon>
        <taxon>Papilionoidea</taxon>
        <taxon>Nymphalidae</taxon>
        <taxon>Nymphalinae</taxon>
        <taxon>Vanessa</taxon>
    </lineage>
</organism>
<dbReference type="InterPro" id="IPR001254">
    <property type="entry name" value="Trypsin_dom"/>
</dbReference>
<protein>
    <submittedName>
        <fullName evidence="6">Chymotrypsin-2-like</fullName>
    </submittedName>
</protein>
<evidence type="ECO:0000313" key="5">
    <source>
        <dbReference type="Proteomes" id="UP001652626"/>
    </source>
</evidence>
<comment type="similarity">
    <text evidence="2">Belongs to the peptidase S1 family. CLIP subfamily.</text>
</comment>
<proteinExistence type="inferred from homology"/>
<dbReference type="PRINTS" id="PR00722">
    <property type="entry name" value="CHYMOTRYPSIN"/>
</dbReference>
<keyword evidence="3" id="KW-0645">Protease</keyword>
<keyword evidence="3" id="KW-0720">Serine protease</keyword>
<evidence type="ECO:0000256" key="1">
    <source>
        <dbReference type="ARBA" id="ARBA00023157"/>
    </source>
</evidence>
<dbReference type="InterPro" id="IPR051487">
    <property type="entry name" value="Ser/Thr_Proteases_Immune/Dev"/>
</dbReference>
<keyword evidence="1" id="KW-1015">Disulfide bond</keyword>
<dbReference type="PANTHER" id="PTHR24256">
    <property type="entry name" value="TRYPTASE-RELATED"/>
    <property type="match status" value="1"/>
</dbReference>
<evidence type="ECO:0000256" key="3">
    <source>
        <dbReference type="RuleBase" id="RU363034"/>
    </source>
</evidence>
<keyword evidence="5" id="KW-1185">Reference proteome</keyword>
<reference evidence="6" key="1">
    <citation type="submission" date="2025-08" db="UniProtKB">
        <authorList>
            <consortium name="RefSeq"/>
        </authorList>
    </citation>
    <scope>IDENTIFICATION</scope>
    <source>
        <tissue evidence="6">Whole body</tissue>
    </source>
</reference>
<dbReference type="Pfam" id="PF00089">
    <property type="entry name" value="Trypsin"/>
    <property type="match status" value="1"/>
</dbReference>
<dbReference type="PROSITE" id="PS00135">
    <property type="entry name" value="TRYPSIN_SER"/>
    <property type="match status" value="1"/>
</dbReference>
<dbReference type="GeneID" id="113402790"/>
<dbReference type="InterPro" id="IPR043504">
    <property type="entry name" value="Peptidase_S1_PA_chymotrypsin"/>
</dbReference>
<dbReference type="SUPFAM" id="SSF50494">
    <property type="entry name" value="Trypsin-like serine proteases"/>
    <property type="match status" value="1"/>
</dbReference>
<dbReference type="SMART" id="SM00020">
    <property type="entry name" value="Tryp_SPc"/>
    <property type="match status" value="1"/>
</dbReference>
<keyword evidence="3" id="KW-0378">Hydrolase</keyword>